<protein>
    <submittedName>
        <fullName evidence="2">Uncharacterized protein</fullName>
    </submittedName>
</protein>
<feature type="transmembrane region" description="Helical" evidence="1">
    <location>
        <begin position="163"/>
        <end position="183"/>
    </location>
</feature>
<keyword evidence="1" id="KW-0812">Transmembrane</keyword>
<evidence type="ECO:0000313" key="3">
    <source>
        <dbReference type="Proteomes" id="UP001146351"/>
    </source>
</evidence>
<keyword evidence="1" id="KW-0472">Membrane</keyword>
<keyword evidence="1" id="KW-1133">Transmembrane helix</keyword>
<sequence>MTVWRPHPPAFSFRGVMRPQSRLSDDASRSINNISLPACNATSQNGDWILMLHTLDWPYWLGDWHGFTRPMMVGAFDEHTANLTIVGKFTAYPWLWPNASRYNLGNNHAVSGDIHIRFRGVLDPYHSDVLDVNSSSPAWLRTVGFGNDSRNIGYGEKNSGARLGVGLGFVSIASLVALLGMMVGM</sequence>
<reference evidence="2" key="1">
    <citation type="submission" date="2022-11" db="EMBL/GenBank/DDBJ databases">
        <authorList>
            <person name="Petersen C."/>
        </authorList>
    </citation>
    <scope>NUCLEOTIDE SEQUENCE</scope>
    <source>
        <strain evidence="2">IBT 21917</strain>
    </source>
</reference>
<gene>
    <name evidence="2" type="ORF">N7492_006094</name>
</gene>
<dbReference type="Proteomes" id="UP001146351">
    <property type="component" value="Unassembled WGS sequence"/>
</dbReference>
<dbReference type="EMBL" id="JAPQKO010000004">
    <property type="protein sequence ID" value="KAJ5165798.1"/>
    <property type="molecule type" value="Genomic_DNA"/>
</dbReference>
<dbReference type="OrthoDB" id="5054768at2759"/>
<keyword evidence="3" id="KW-1185">Reference proteome</keyword>
<name>A0A9W9I2X8_9EURO</name>
<proteinExistence type="predicted"/>
<dbReference type="AlphaFoldDB" id="A0A9W9I2X8"/>
<accession>A0A9W9I2X8</accession>
<evidence type="ECO:0000313" key="2">
    <source>
        <dbReference type="EMBL" id="KAJ5165798.1"/>
    </source>
</evidence>
<evidence type="ECO:0000256" key="1">
    <source>
        <dbReference type="SAM" id="Phobius"/>
    </source>
</evidence>
<comment type="caution">
    <text evidence="2">The sequence shown here is derived from an EMBL/GenBank/DDBJ whole genome shotgun (WGS) entry which is preliminary data.</text>
</comment>
<reference evidence="2" key="2">
    <citation type="journal article" date="2023" name="IMA Fungus">
        <title>Comparative genomic study of the Penicillium genus elucidates a diverse pangenome and 15 lateral gene transfer events.</title>
        <authorList>
            <person name="Petersen C."/>
            <person name="Sorensen T."/>
            <person name="Nielsen M.R."/>
            <person name="Sondergaard T.E."/>
            <person name="Sorensen J.L."/>
            <person name="Fitzpatrick D.A."/>
            <person name="Frisvad J.C."/>
            <person name="Nielsen K.L."/>
        </authorList>
    </citation>
    <scope>NUCLEOTIDE SEQUENCE</scope>
    <source>
        <strain evidence="2">IBT 21917</strain>
    </source>
</reference>
<organism evidence="2 3">
    <name type="scientific">Penicillium capsulatum</name>
    <dbReference type="NCBI Taxonomy" id="69766"/>
    <lineage>
        <taxon>Eukaryota</taxon>
        <taxon>Fungi</taxon>
        <taxon>Dikarya</taxon>
        <taxon>Ascomycota</taxon>
        <taxon>Pezizomycotina</taxon>
        <taxon>Eurotiomycetes</taxon>
        <taxon>Eurotiomycetidae</taxon>
        <taxon>Eurotiales</taxon>
        <taxon>Aspergillaceae</taxon>
        <taxon>Penicillium</taxon>
    </lineage>
</organism>